<dbReference type="SMART" id="SM00369">
    <property type="entry name" value="LRR_TYP"/>
    <property type="match status" value="3"/>
</dbReference>
<evidence type="ECO:0000256" key="6">
    <source>
        <dbReference type="ARBA" id="ARBA00022729"/>
    </source>
</evidence>
<sequence>MVQVQVQVLLLVLVLFSFSPHAAALPVASPEEDWRDVENYNTNTDVEWENLDPNVFGVDYDYDDLDSEVENKNEEKEMKLGVAAPTTPPSVAPSTAANLGSAPVTLDFKGSGLFGPETGLGMPTCILCVCLRGSVYCDDMALDQIPPLPKDTSYFYARFNRIRHVKNTDFLNLEKLRSVDLTGNQISEMDRDVFSSQTQLLQLLLAGKDPQAFETLPWILKEVFLLQDMQRLEFLYLSGNNLDYIPTPLPLSLRVLHLQDNNIQSVQEDTFCDHGDRHFLRRNLEDVRLDGNPLNVDLFVQMFVCLPRLPVGSHWKQ</sequence>
<keyword evidence="8" id="KW-1015">Disulfide bond</keyword>
<dbReference type="Pfam" id="PF00560">
    <property type="entry name" value="LRR_1"/>
    <property type="match status" value="1"/>
</dbReference>
<keyword evidence="3" id="KW-0964">Secreted</keyword>
<accession>A0A3P8WVV2</accession>
<keyword evidence="7" id="KW-0677">Repeat</keyword>
<evidence type="ECO:0000256" key="5">
    <source>
        <dbReference type="ARBA" id="ARBA00022614"/>
    </source>
</evidence>
<dbReference type="InterPro" id="IPR001611">
    <property type="entry name" value="Leu-rich_rpt"/>
</dbReference>
<dbReference type="SUPFAM" id="SSF52058">
    <property type="entry name" value="L domain-like"/>
    <property type="match status" value="1"/>
</dbReference>
<keyword evidence="5" id="KW-0433">Leucine-rich repeat</keyword>
<dbReference type="AlphaFoldDB" id="A0A3P8WVV2"/>
<name>A0A3P8WVV2_CYNSE</name>
<reference evidence="11" key="2">
    <citation type="submission" date="2025-08" db="UniProtKB">
        <authorList>
            <consortium name="Ensembl"/>
        </authorList>
    </citation>
    <scope>IDENTIFICATION</scope>
</reference>
<reference evidence="11" key="3">
    <citation type="submission" date="2025-09" db="UniProtKB">
        <authorList>
            <consortium name="Ensembl"/>
        </authorList>
    </citation>
    <scope>IDENTIFICATION</scope>
</reference>
<dbReference type="GO" id="GO:0060348">
    <property type="term" value="P:bone development"/>
    <property type="evidence" value="ECO:0007669"/>
    <property type="project" value="TreeGrafter"/>
</dbReference>
<keyword evidence="12" id="KW-1185">Reference proteome</keyword>
<keyword evidence="9" id="KW-0325">Glycoprotein</keyword>
<dbReference type="GO" id="GO:0061975">
    <property type="term" value="P:articular cartilage development"/>
    <property type="evidence" value="ECO:0007669"/>
    <property type="project" value="TreeGrafter"/>
</dbReference>
<dbReference type="InterPro" id="IPR032675">
    <property type="entry name" value="LRR_dom_sf"/>
</dbReference>
<evidence type="ECO:0000256" key="8">
    <source>
        <dbReference type="ARBA" id="ARBA00023157"/>
    </source>
</evidence>
<comment type="subcellular location">
    <subcellularLocation>
        <location evidence="1">Secreted</location>
        <location evidence="1">Extracellular space</location>
        <location evidence="1">Extracellular matrix</location>
    </subcellularLocation>
</comment>
<dbReference type="Ensembl" id="ENSCSET00000031993.1">
    <property type="protein sequence ID" value="ENSCSEP00000031583.1"/>
    <property type="gene ID" value="ENSCSEG00000020230.1"/>
</dbReference>
<dbReference type="OMA" id="THDINYI"/>
<dbReference type="GO" id="GO:0031012">
    <property type="term" value="C:extracellular matrix"/>
    <property type="evidence" value="ECO:0007669"/>
    <property type="project" value="TreeGrafter"/>
</dbReference>
<dbReference type="GO" id="GO:0005615">
    <property type="term" value="C:extracellular space"/>
    <property type="evidence" value="ECO:0007669"/>
    <property type="project" value="TreeGrafter"/>
</dbReference>
<feature type="signal peptide" evidence="10">
    <location>
        <begin position="1"/>
        <end position="24"/>
    </location>
</feature>
<evidence type="ECO:0000313" key="11">
    <source>
        <dbReference type="Ensembl" id="ENSCSEP00000031583.1"/>
    </source>
</evidence>
<reference evidence="11 12" key="1">
    <citation type="journal article" date="2014" name="Nat. Genet.">
        <title>Whole-genome sequence of a flatfish provides insights into ZW sex chromosome evolution and adaptation to a benthic lifestyle.</title>
        <authorList>
            <person name="Chen S."/>
            <person name="Zhang G."/>
            <person name="Shao C."/>
            <person name="Huang Q."/>
            <person name="Liu G."/>
            <person name="Zhang P."/>
            <person name="Song W."/>
            <person name="An N."/>
            <person name="Chalopin D."/>
            <person name="Volff J.N."/>
            <person name="Hong Y."/>
            <person name="Li Q."/>
            <person name="Sha Z."/>
            <person name="Zhou H."/>
            <person name="Xie M."/>
            <person name="Yu Q."/>
            <person name="Liu Y."/>
            <person name="Xiang H."/>
            <person name="Wang N."/>
            <person name="Wu K."/>
            <person name="Yang C."/>
            <person name="Zhou Q."/>
            <person name="Liao X."/>
            <person name="Yang L."/>
            <person name="Hu Q."/>
            <person name="Zhang J."/>
            <person name="Meng L."/>
            <person name="Jin L."/>
            <person name="Tian Y."/>
            <person name="Lian J."/>
            <person name="Yang J."/>
            <person name="Miao G."/>
            <person name="Liu S."/>
            <person name="Liang Z."/>
            <person name="Yan F."/>
            <person name="Li Y."/>
            <person name="Sun B."/>
            <person name="Zhang H."/>
            <person name="Zhang J."/>
            <person name="Zhu Y."/>
            <person name="Du M."/>
            <person name="Zhao Y."/>
            <person name="Schartl M."/>
            <person name="Tang Q."/>
            <person name="Wang J."/>
        </authorList>
    </citation>
    <scope>NUCLEOTIDE SEQUENCE</scope>
</reference>
<feature type="chain" id="PRO_5017989751" evidence="10">
    <location>
        <begin position="25"/>
        <end position="317"/>
    </location>
</feature>
<keyword evidence="4" id="KW-0272">Extracellular matrix</keyword>
<dbReference type="InterPro" id="IPR003591">
    <property type="entry name" value="Leu-rich_rpt_typical-subtyp"/>
</dbReference>
<evidence type="ECO:0000256" key="2">
    <source>
        <dbReference type="ARBA" id="ARBA00006912"/>
    </source>
</evidence>
<evidence type="ECO:0000256" key="3">
    <source>
        <dbReference type="ARBA" id="ARBA00022525"/>
    </source>
</evidence>
<evidence type="ECO:0000256" key="4">
    <source>
        <dbReference type="ARBA" id="ARBA00022530"/>
    </source>
</evidence>
<dbReference type="Proteomes" id="UP000265120">
    <property type="component" value="Chromosome 11"/>
</dbReference>
<dbReference type="InParanoid" id="A0A3P8WVV2"/>
<dbReference type="STRING" id="244447.ENSCSEP00000031583"/>
<evidence type="ECO:0000313" key="12">
    <source>
        <dbReference type="Proteomes" id="UP000265120"/>
    </source>
</evidence>
<proteinExistence type="inferred from homology"/>
<dbReference type="PANTHER" id="PTHR46269:SF4">
    <property type="entry name" value="OPTICIN"/>
    <property type="match status" value="1"/>
</dbReference>
<dbReference type="InterPro" id="IPR043547">
    <property type="entry name" value="Mimecan/Epiphycan/Opticin"/>
</dbReference>
<dbReference type="Gene3D" id="3.80.10.10">
    <property type="entry name" value="Ribonuclease Inhibitor"/>
    <property type="match status" value="2"/>
</dbReference>
<dbReference type="GeneTree" id="ENSGT00940000157574"/>
<evidence type="ECO:0000256" key="7">
    <source>
        <dbReference type="ARBA" id="ARBA00022737"/>
    </source>
</evidence>
<keyword evidence="6 10" id="KW-0732">Signal</keyword>
<evidence type="ECO:0000256" key="10">
    <source>
        <dbReference type="SAM" id="SignalP"/>
    </source>
</evidence>
<organism evidence="11 12">
    <name type="scientific">Cynoglossus semilaevis</name>
    <name type="common">Tongue sole</name>
    <dbReference type="NCBI Taxonomy" id="244447"/>
    <lineage>
        <taxon>Eukaryota</taxon>
        <taxon>Metazoa</taxon>
        <taxon>Chordata</taxon>
        <taxon>Craniata</taxon>
        <taxon>Vertebrata</taxon>
        <taxon>Euteleostomi</taxon>
        <taxon>Actinopterygii</taxon>
        <taxon>Neopterygii</taxon>
        <taxon>Teleostei</taxon>
        <taxon>Neoteleostei</taxon>
        <taxon>Acanthomorphata</taxon>
        <taxon>Carangaria</taxon>
        <taxon>Pleuronectiformes</taxon>
        <taxon>Pleuronectoidei</taxon>
        <taxon>Cynoglossidae</taxon>
        <taxon>Cynoglossinae</taxon>
        <taxon>Cynoglossus</taxon>
    </lineage>
</organism>
<evidence type="ECO:0000256" key="9">
    <source>
        <dbReference type="ARBA" id="ARBA00023180"/>
    </source>
</evidence>
<dbReference type="PANTHER" id="PTHR46269">
    <property type="entry name" value="EPIPHYCAN-RELATED"/>
    <property type="match status" value="1"/>
</dbReference>
<evidence type="ECO:0000256" key="1">
    <source>
        <dbReference type="ARBA" id="ARBA00004498"/>
    </source>
</evidence>
<comment type="similarity">
    <text evidence="2">Belongs to the small leucine-rich proteoglycan (SLRP) family. SLRP class III subfamily.</text>
</comment>
<dbReference type="PROSITE" id="PS51450">
    <property type="entry name" value="LRR"/>
    <property type="match status" value="2"/>
</dbReference>
<protein>
    <submittedName>
        <fullName evidence="11">Opticin</fullName>
    </submittedName>
</protein>